<evidence type="ECO:0000313" key="2">
    <source>
        <dbReference type="Proteomes" id="UP001642484"/>
    </source>
</evidence>
<protein>
    <submittedName>
        <fullName evidence="1">Uncharacterized protein</fullName>
    </submittedName>
</protein>
<gene>
    <name evidence="1" type="ORF">CCMP2556_LOCUS15933</name>
</gene>
<name>A0ABP0KEP8_9DINO</name>
<accession>A0ABP0KEP8</accession>
<reference evidence="1 2" key="1">
    <citation type="submission" date="2024-02" db="EMBL/GenBank/DDBJ databases">
        <authorList>
            <person name="Chen Y."/>
            <person name="Shah S."/>
            <person name="Dougan E. K."/>
            <person name="Thang M."/>
            <person name="Chan C."/>
        </authorList>
    </citation>
    <scope>NUCLEOTIDE SEQUENCE [LARGE SCALE GENOMIC DNA]</scope>
</reference>
<dbReference type="Proteomes" id="UP001642484">
    <property type="component" value="Unassembled WGS sequence"/>
</dbReference>
<proteinExistence type="predicted"/>
<evidence type="ECO:0000313" key="1">
    <source>
        <dbReference type="EMBL" id="CAK9025272.1"/>
    </source>
</evidence>
<organism evidence="1 2">
    <name type="scientific">Durusdinium trenchii</name>
    <dbReference type="NCBI Taxonomy" id="1381693"/>
    <lineage>
        <taxon>Eukaryota</taxon>
        <taxon>Sar</taxon>
        <taxon>Alveolata</taxon>
        <taxon>Dinophyceae</taxon>
        <taxon>Suessiales</taxon>
        <taxon>Symbiodiniaceae</taxon>
        <taxon>Durusdinium</taxon>
    </lineage>
</organism>
<sequence>MKAAMSSPTDFEEVAKRCLDARHSKPGKPVTFEELELKSLCLAASGGFRTSAEGHEGVGGFVEPERASEVEMGRLFSISPAQKGGWRIVWNSFDGQHLDPFARVIGVATSPPAVRSLVERSEVRQTLLSQSPFLELEVRSPGSRFGISVSTFKLSVDVGPVESKSIRMGNGMKIKAAV</sequence>
<dbReference type="EMBL" id="CAXAMN010008458">
    <property type="protein sequence ID" value="CAK9025272.1"/>
    <property type="molecule type" value="Genomic_DNA"/>
</dbReference>
<comment type="caution">
    <text evidence="1">The sequence shown here is derived from an EMBL/GenBank/DDBJ whole genome shotgun (WGS) entry which is preliminary data.</text>
</comment>
<keyword evidence="2" id="KW-1185">Reference proteome</keyword>